<dbReference type="InterPro" id="IPR059100">
    <property type="entry name" value="TSP3_bac"/>
</dbReference>
<feature type="compositionally biased region" description="Polar residues" evidence="5">
    <location>
        <begin position="36"/>
        <end position="53"/>
    </location>
</feature>
<keyword evidence="3" id="KW-0732">Signal</keyword>
<gene>
    <name evidence="6" type="ORF">A3D99_02890</name>
</gene>
<accession>A0A1G1X5J1</accession>
<evidence type="ECO:0000256" key="5">
    <source>
        <dbReference type="SAM" id="MobiDB-lite"/>
    </source>
</evidence>
<comment type="subcellular location">
    <subcellularLocation>
        <location evidence="1">Secreted</location>
    </subcellularLocation>
</comment>
<dbReference type="EMBL" id="MHHR01000009">
    <property type="protein sequence ID" value="OGY34830.1"/>
    <property type="molecule type" value="Genomic_DNA"/>
</dbReference>
<organism evidence="6 7">
    <name type="scientific">Candidatus Andersenbacteria bacterium RIFCSPHIGHO2_12_FULL_45_11</name>
    <dbReference type="NCBI Taxonomy" id="1797281"/>
    <lineage>
        <taxon>Bacteria</taxon>
        <taxon>Candidatus Anderseniibacteriota</taxon>
    </lineage>
</organism>
<name>A0A1G1X5J1_9BACT</name>
<evidence type="ECO:0000313" key="7">
    <source>
        <dbReference type="Proteomes" id="UP000177528"/>
    </source>
</evidence>
<comment type="caution">
    <text evidence="6">The sequence shown here is derived from an EMBL/GenBank/DDBJ whole genome shotgun (WGS) entry which is preliminary data.</text>
</comment>
<protein>
    <submittedName>
        <fullName evidence="6">Uncharacterized protein</fullName>
    </submittedName>
</protein>
<evidence type="ECO:0000256" key="1">
    <source>
        <dbReference type="ARBA" id="ARBA00004613"/>
    </source>
</evidence>
<keyword evidence="4" id="KW-0106">Calcium</keyword>
<proteinExistence type="predicted"/>
<sequence length="319" mass="34446">MSRRVVIGILIFLILGVLGGTVALIIARFRTTGIDVSQNPQTSTLPGANTGGQQVVDPTGDSDADGLTNADEKIWGTNPNAQDTDNDGFKDGEEVAANHNPTIPSPNDKLPAGFVPGQNIAPLEGSAPSQTSFESFFADNVDLTGGKVNLTQEYGRTVANNEKSPTTLSQFVQQQPIITTLPRANVSAIKTEATTLTKVADYVLFTGEIGQFWDQESMAFAINDLLNDGEAGGFADLAVRVESMKQNLQNAVVPEEALRYHTLLLGYSELLAGTLRQVANYDNDQVKALVALRQLNTIDHQYFPLIAQERRQLLNYQGP</sequence>
<feature type="region of interest" description="Disordered" evidence="5">
    <location>
        <begin position="36"/>
        <end position="86"/>
    </location>
</feature>
<dbReference type="Pfam" id="PF18884">
    <property type="entry name" value="TSP3_bac"/>
    <property type="match status" value="2"/>
</dbReference>
<evidence type="ECO:0000256" key="4">
    <source>
        <dbReference type="ARBA" id="ARBA00022837"/>
    </source>
</evidence>
<evidence type="ECO:0000256" key="3">
    <source>
        <dbReference type="ARBA" id="ARBA00022729"/>
    </source>
</evidence>
<evidence type="ECO:0000256" key="2">
    <source>
        <dbReference type="ARBA" id="ARBA00022525"/>
    </source>
</evidence>
<dbReference type="Proteomes" id="UP000177528">
    <property type="component" value="Unassembled WGS sequence"/>
</dbReference>
<reference evidence="6 7" key="1">
    <citation type="journal article" date="2016" name="Nat. Commun.">
        <title>Thousands of microbial genomes shed light on interconnected biogeochemical processes in an aquifer system.</title>
        <authorList>
            <person name="Anantharaman K."/>
            <person name="Brown C.T."/>
            <person name="Hug L.A."/>
            <person name="Sharon I."/>
            <person name="Castelle C.J."/>
            <person name="Probst A.J."/>
            <person name="Thomas B.C."/>
            <person name="Singh A."/>
            <person name="Wilkins M.J."/>
            <person name="Karaoz U."/>
            <person name="Brodie E.L."/>
            <person name="Williams K.H."/>
            <person name="Hubbard S.S."/>
            <person name="Banfield J.F."/>
        </authorList>
    </citation>
    <scope>NUCLEOTIDE SEQUENCE [LARGE SCALE GENOMIC DNA]</scope>
</reference>
<dbReference type="AlphaFoldDB" id="A0A1G1X5J1"/>
<keyword evidence="2" id="KW-0964">Secreted</keyword>
<evidence type="ECO:0000313" key="6">
    <source>
        <dbReference type="EMBL" id="OGY34830.1"/>
    </source>
</evidence>